<dbReference type="RefSeq" id="WP_092052532.1">
    <property type="nucleotide sequence ID" value="NZ_FOJJ01000001.1"/>
</dbReference>
<keyword evidence="2 5" id="KW-0963">Cytoplasm</keyword>
<accession>A0A550JKR3</accession>
<comment type="similarity">
    <text evidence="1 5">Belongs to the acetyltransferase family. RimI subfamily.</text>
</comment>
<dbReference type="OrthoDB" id="529907at2"/>
<dbReference type="InterPro" id="IPR006464">
    <property type="entry name" value="AcTrfase_RimI/Ard1"/>
</dbReference>
<dbReference type="PANTHER" id="PTHR43420">
    <property type="entry name" value="ACETYLTRANSFERASE"/>
    <property type="match status" value="1"/>
</dbReference>
<comment type="catalytic activity">
    <reaction evidence="5">
        <text>N-terminal L-alanyl-[ribosomal protein bS18] + acetyl-CoA = N-terminal N(alpha)-acetyl-L-alanyl-[ribosomal protein bS18] + CoA + H(+)</text>
        <dbReference type="Rhea" id="RHEA:43756"/>
        <dbReference type="Rhea" id="RHEA-COMP:10676"/>
        <dbReference type="Rhea" id="RHEA-COMP:10677"/>
        <dbReference type="ChEBI" id="CHEBI:15378"/>
        <dbReference type="ChEBI" id="CHEBI:57287"/>
        <dbReference type="ChEBI" id="CHEBI:57288"/>
        <dbReference type="ChEBI" id="CHEBI:64718"/>
        <dbReference type="ChEBI" id="CHEBI:83683"/>
        <dbReference type="EC" id="2.3.1.266"/>
    </reaction>
</comment>
<keyword evidence="8" id="KW-1185">Reference proteome</keyword>
<evidence type="ECO:0000259" key="6">
    <source>
        <dbReference type="PROSITE" id="PS51186"/>
    </source>
</evidence>
<organism evidence="7 8">
    <name type="scientific">Trichloromonas acetexigens</name>
    <dbReference type="NCBI Taxonomy" id="38815"/>
    <lineage>
        <taxon>Bacteria</taxon>
        <taxon>Pseudomonadati</taxon>
        <taxon>Thermodesulfobacteriota</taxon>
        <taxon>Desulfuromonadia</taxon>
        <taxon>Desulfuromonadales</taxon>
        <taxon>Trichloromonadaceae</taxon>
        <taxon>Trichloromonas</taxon>
    </lineage>
</organism>
<dbReference type="InterPro" id="IPR016181">
    <property type="entry name" value="Acyl_CoA_acyltransferase"/>
</dbReference>
<dbReference type="Pfam" id="PF00583">
    <property type="entry name" value="Acetyltransf_1"/>
    <property type="match status" value="1"/>
</dbReference>
<sequence>MKYSIRPMEEKDLDAVLQAEAECHSHPWSMEIFRRELANTVARLRLLICDGELAAYLCAWYLVGELHIHNIATRPAFRRRGLALELLKSMIDECRQSGLERVFLEVRAGNVAAIALYRTFGFSEMGRRQGYYPDGEDAVLMELEIKDGEG</sequence>
<name>A0A550JKR3_9BACT</name>
<dbReference type="EMBL" id="VJVV01000001">
    <property type="protein sequence ID" value="TRO83800.1"/>
    <property type="molecule type" value="Genomic_DNA"/>
</dbReference>
<dbReference type="PROSITE" id="PS51186">
    <property type="entry name" value="GNAT"/>
    <property type="match status" value="1"/>
</dbReference>
<dbReference type="NCBIfam" id="TIGR01575">
    <property type="entry name" value="rimI"/>
    <property type="match status" value="1"/>
</dbReference>
<evidence type="ECO:0000256" key="5">
    <source>
        <dbReference type="RuleBase" id="RU363094"/>
    </source>
</evidence>
<comment type="caution">
    <text evidence="7">The sequence shown here is derived from an EMBL/GenBank/DDBJ whole genome shotgun (WGS) entry which is preliminary data.</text>
</comment>
<dbReference type="EC" id="2.3.1.266" evidence="5"/>
<evidence type="ECO:0000313" key="7">
    <source>
        <dbReference type="EMBL" id="TRO83800.1"/>
    </source>
</evidence>
<keyword evidence="4" id="KW-0012">Acyltransferase</keyword>
<gene>
    <name evidence="7" type="primary">rimI</name>
    <name evidence="7" type="ORF">FL622_01040</name>
</gene>
<evidence type="ECO:0000256" key="2">
    <source>
        <dbReference type="ARBA" id="ARBA00022490"/>
    </source>
</evidence>
<protein>
    <recommendedName>
        <fullName evidence="5">[Ribosomal protein bS18]-alanine N-acetyltransferase</fullName>
        <ecNumber evidence="5">2.3.1.266</ecNumber>
    </recommendedName>
</protein>
<dbReference type="InterPro" id="IPR000182">
    <property type="entry name" value="GNAT_dom"/>
</dbReference>
<evidence type="ECO:0000256" key="3">
    <source>
        <dbReference type="ARBA" id="ARBA00022679"/>
    </source>
</evidence>
<reference evidence="7 8" key="1">
    <citation type="submission" date="2019-07" db="EMBL/GenBank/DDBJ databases">
        <title>Insights of Desulfuromonas acetexigens electromicrobiology.</title>
        <authorList>
            <person name="Katuri K."/>
            <person name="Sapireddy V."/>
            <person name="Shaw D.R."/>
            <person name="Saikaly P."/>
        </authorList>
    </citation>
    <scope>NUCLEOTIDE SEQUENCE [LARGE SCALE GENOMIC DNA]</scope>
    <source>
        <strain evidence="7 8">2873</strain>
    </source>
</reference>
<dbReference type="CDD" id="cd04301">
    <property type="entry name" value="NAT_SF"/>
    <property type="match status" value="1"/>
</dbReference>
<dbReference type="PANTHER" id="PTHR43420:SF12">
    <property type="entry name" value="N-ACETYLTRANSFERASE DOMAIN-CONTAINING PROTEIN"/>
    <property type="match status" value="1"/>
</dbReference>
<keyword evidence="3 7" id="KW-0808">Transferase</keyword>
<dbReference type="Gene3D" id="3.40.630.30">
    <property type="match status" value="1"/>
</dbReference>
<dbReference type="Proteomes" id="UP000317155">
    <property type="component" value="Unassembled WGS sequence"/>
</dbReference>
<dbReference type="InterPro" id="IPR050680">
    <property type="entry name" value="YpeA/RimI_acetyltransf"/>
</dbReference>
<evidence type="ECO:0000256" key="1">
    <source>
        <dbReference type="ARBA" id="ARBA00005395"/>
    </source>
</evidence>
<proteinExistence type="inferred from homology"/>
<dbReference type="AlphaFoldDB" id="A0A550JKR3"/>
<evidence type="ECO:0000256" key="4">
    <source>
        <dbReference type="ARBA" id="ARBA00023315"/>
    </source>
</evidence>
<dbReference type="SUPFAM" id="SSF55729">
    <property type="entry name" value="Acyl-CoA N-acyltransferases (Nat)"/>
    <property type="match status" value="1"/>
</dbReference>
<evidence type="ECO:0000313" key="8">
    <source>
        <dbReference type="Proteomes" id="UP000317155"/>
    </source>
</evidence>
<dbReference type="GO" id="GO:0005737">
    <property type="term" value="C:cytoplasm"/>
    <property type="evidence" value="ECO:0007669"/>
    <property type="project" value="UniProtKB-SubCell"/>
</dbReference>
<dbReference type="GO" id="GO:0008999">
    <property type="term" value="F:protein-N-terminal-alanine acetyltransferase activity"/>
    <property type="evidence" value="ECO:0007669"/>
    <property type="project" value="UniProtKB-EC"/>
</dbReference>
<comment type="function">
    <text evidence="5">Acetylates the N-terminal alanine of ribosomal protein bS18.</text>
</comment>
<feature type="domain" description="N-acetyltransferase" evidence="6">
    <location>
        <begin position="3"/>
        <end position="146"/>
    </location>
</feature>
<comment type="subcellular location">
    <subcellularLocation>
        <location evidence="5">Cytoplasm</location>
    </subcellularLocation>
</comment>